<accession>A6G5P4</accession>
<comment type="caution">
    <text evidence="2">The sequence shown here is derived from an EMBL/GenBank/DDBJ whole genome shotgun (WGS) entry which is preliminary data.</text>
</comment>
<proteinExistence type="predicted"/>
<feature type="compositionally biased region" description="Low complexity" evidence="1">
    <location>
        <begin position="55"/>
        <end position="69"/>
    </location>
</feature>
<evidence type="ECO:0000256" key="1">
    <source>
        <dbReference type="SAM" id="MobiDB-lite"/>
    </source>
</evidence>
<feature type="compositionally biased region" description="Low complexity" evidence="1">
    <location>
        <begin position="32"/>
        <end position="48"/>
    </location>
</feature>
<keyword evidence="3" id="KW-1185">Reference proteome</keyword>
<name>A6G5P4_9BACT</name>
<evidence type="ECO:0000313" key="2">
    <source>
        <dbReference type="EMBL" id="EDM78825.1"/>
    </source>
</evidence>
<dbReference type="EMBL" id="ABCS01000026">
    <property type="protein sequence ID" value="EDM78825.1"/>
    <property type="molecule type" value="Genomic_DNA"/>
</dbReference>
<gene>
    <name evidence="2" type="ORF">PPSIR1_32542</name>
</gene>
<dbReference type="Proteomes" id="UP000005801">
    <property type="component" value="Unassembled WGS sequence"/>
</dbReference>
<reference evidence="2 3" key="1">
    <citation type="submission" date="2007-06" db="EMBL/GenBank/DDBJ databases">
        <authorList>
            <person name="Shimkets L."/>
            <person name="Ferriera S."/>
            <person name="Johnson J."/>
            <person name="Kravitz S."/>
            <person name="Beeson K."/>
            <person name="Sutton G."/>
            <person name="Rogers Y.-H."/>
            <person name="Friedman R."/>
            <person name="Frazier M."/>
            <person name="Venter J.C."/>
        </authorList>
    </citation>
    <scope>NUCLEOTIDE SEQUENCE [LARGE SCALE GENOMIC DNA]</scope>
    <source>
        <strain evidence="2 3">SIR-1</strain>
    </source>
</reference>
<evidence type="ECO:0000313" key="3">
    <source>
        <dbReference type="Proteomes" id="UP000005801"/>
    </source>
</evidence>
<protein>
    <submittedName>
        <fullName evidence="2">Uncharacterized protein</fullName>
    </submittedName>
</protein>
<dbReference type="AlphaFoldDB" id="A6G5P4"/>
<sequence length="223" mass="23775">MASLCAAAMAFALTGCPSDDGGEVGSSGETGMGEADEGTSAGEDTTTGTDDEAGETSTDAGTTDSSADTSEAEESTTTEDTGSCSDNDECLDEEICADGECVDANQFNYEIRVMAYTPPDCSDGLGGAEIAYYAYEDDLLIYESSESSCPAAWPSELFIYNPPGIFQIDFWELDTFADDLLIALCWQDEFSECTQIPKDILHDGELILDSQGTEIEMRFDPIL</sequence>
<organism evidence="2 3">
    <name type="scientific">Plesiocystis pacifica SIR-1</name>
    <dbReference type="NCBI Taxonomy" id="391625"/>
    <lineage>
        <taxon>Bacteria</taxon>
        <taxon>Pseudomonadati</taxon>
        <taxon>Myxococcota</taxon>
        <taxon>Polyangia</taxon>
        <taxon>Nannocystales</taxon>
        <taxon>Nannocystaceae</taxon>
        <taxon>Plesiocystis</taxon>
    </lineage>
</organism>
<feature type="region of interest" description="Disordered" evidence="1">
    <location>
        <begin position="15"/>
        <end position="88"/>
    </location>
</feature>